<feature type="compositionally biased region" description="Gly residues" evidence="1">
    <location>
        <begin position="822"/>
        <end position="838"/>
    </location>
</feature>
<feature type="compositionally biased region" description="Low complexity" evidence="1">
    <location>
        <begin position="862"/>
        <end position="878"/>
    </location>
</feature>
<evidence type="ECO:0000313" key="3">
    <source>
        <dbReference type="Proteomes" id="UP001365128"/>
    </source>
</evidence>
<feature type="compositionally biased region" description="Low complexity" evidence="1">
    <location>
        <begin position="486"/>
        <end position="506"/>
    </location>
</feature>
<protein>
    <submittedName>
        <fullName evidence="2">Uncharacterized protein</fullName>
    </submittedName>
</protein>
<feature type="region of interest" description="Disordered" evidence="1">
    <location>
        <begin position="458"/>
        <end position="895"/>
    </location>
</feature>
<feature type="compositionally biased region" description="Polar residues" evidence="1">
    <location>
        <begin position="535"/>
        <end position="548"/>
    </location>
</feature>
<sequence>MQHFILLAQPRLFRGWWDLIKTHSFRRRGSDVPLTSLLPSNAPNQRDSATSAPRSPTPNNGGMGGNGGKDLGTPTAASPASKTGANINATDKTPPQPTNSATTTPTSATQKSLLSANTPTTPKTPATSLNLSSRPSFFSRRASSHTRSPSRGGAIARSLANTPTHAHDGYDEFDSDDVYGPDSGHAPPRTISHPYGFALPSERASTVTDPAERRRLARSGDIVDFDFQQYDHDVRNSRSSAGSFDEAARGNLRDSGSSFGTQGIGLGVALPVGGLGTGPWNTPAAAHTAGRGLAEDEGRGVTSPVSNPLPLSNHPEYYAGFSSATDNWDNRRPVTPPPPPLPLNFSRRGRGNGAGGAGRGAGGPGLANKSNVPGSGGMHPTAAGQRKASWAGSSGAVSSVGSSVGIGGNSTMERDSMGASTGRSVSPFTTGDWERVDPHHVAARTDHGVQVSDYASLEVQQQQQHHRRPPSLSHALKPTTPPPSTGLPCLPGSSSPSQSPLPSAAPRTPASLTSLATPLKAPYQQPPCAPDSHNAHPTISPFSFQAHQPQHLFTPPDSSSPSSTKVAPASALSTASTGSASSSLPPTPTPAPKARGGGATSATVPHLSTGTSPSSPKIIKLGRSATTAALPPPGSTSGNGGSGVANPHRLPSWARDTASTLGFKLARSTEDEKEQQQQQQKQQPGFTSPQSVRDAVRHPGRGRGGLGMHPVSPESPEVLEEEEDEYEAIANAAAEANRRVVAAGPNNNNNNNKAAVGNERAGGEGDREGEGEAKGGSSSSSSSSAWRSSRFSGSSTSDGGGYVDAVADPPPGDAGAPNNKGNSGGSGSGSGSGSGFLGVGSRRWSGGSWVNGKRRSGQSVFSSLSGISNASASASATGNYGGGGAAEGGVRKRSV</sequence>
<feature type="region of interest" description="Disordered" evidence="1">
    <location>
        <begin position="30"/>
        <end position="198"/>
    </location>
</feature>
<feature type="compositionally biased region" description="Low complexity" evidence="1">
    <location>
        <begin position="98"/>
        <end position="110"/>
    </location>
</feature>
<accession>A0ABR1MP04</accession>
<dbReference type="EMBL" id="JBBPDW010000003">
    <property type="protein sequence ID" value="KAK7554760.1"/>
    <property type="molecule type" value="Genomic_DNA"/>
</dbReference>
<feature type="compositionally biased region" description="Acidic residues" evidence="1">
    <location>
        <begin position="717"/>
        <end position="727"/>
    </location>
</feature>
<evidence type="ECO:0000256" key="1">
    <source>
        <dbReference type="SAM" id="MobiDB-lite"/>
    </source>
</evidence>
<feature type="compositionally biased region" description="Low complexity" evidence="1">
    <location>
        <begin position="388"/>
        <end position="403"/>
    </location>
</feature>
<dbReference type="Proteomes" id="UP001365128">
    <property type="component" value="Unassembled WGS sequence"/>
</dbReference>
<evidence type="ECO:0000313" key="2">
    <source>
        <dbReference type="EMBL" id="KAK7554760.1"/>
    </source>
</evidence>
<feature type="compositionally biased region" description="Low complexity" evidence="1">
    <location>
        <begin position="775"/>
        <end position="817"/>
    </location>
</feature>
<feature type="compositionally biased region" description="Low complexity" evidence="1">
    <location>
        <begin position="118"/>
        <end position="141"/>
    </location>
</feature>
<organism evidence="2 3">
    <name type="scientific">Phyllosticta citricarpa</name>
    <dbReference type="NCBI Taxonomy" id="55181"/>
    <lineage>
        <taxon>Eukaryota</taxon>
        <taxon>Fungi</taxon>
        <taxon>Dikarya</taxon>
        <taxon>Ascomycota</taxon>
        <taxon>Pezizomycotina</taxon>
        <taxon>Dothideomycetes</taxon>
        <taxon>Dothideomycetes incertae sedis</taxon>
        <taxon>Botryosphaeriales</taxon>
        <taxon>Phyllostictaceae</taxon>
        <taxon>Phyllosticta</taxon>
    </lineage>
</organism>
<feature type="compositionally biased region" description="Gly residues" evidence="1">
    <location>
        <begin position="61"/>
        <end position="70"/>
    </location>
</feature>
<feature type="compositionally biased region" description="Polar residues" evidence="1">
    <location>
        <begin position="37"/>
        <end position="58"/>
    </location>
</feature>
<feature type="compositionally biased region" description="Low complexity" evidence="1">
    <location>
        <begin position="839"/>
        <end position="850"/>
    </location>
</feature>
<comment type="caution">
    <text evidence="2">The sequence shown here is derived from an EMBL/GenBank/DDBJ whole genome shotgun (WGS) entry which is preliminary data.</text>
</comment>
<feature type="compositionally biased region" description="Polar residues" evidence="1">
    <location>
        <begin position="75"/>
        <end position="91"/>
    </location>
</feature>
<feature type="region of interest" description="Disordered" evidence="1">
    <location>
        <begin position="281"/>
        <end position="433"/>
    </location>
</feature>
<feature type="compositionally biased region" description="Basic and acidic residues" evidence="1">
    <location>
        <begin position="761"/>
        <end position="773"/>
    </location>
</feature>
<feature type="compositionally biased region" description="Low complexity" evidence="1">
    <location>
        <begin position="555"/>
        <end position="584"/>
    </location>
</feature>
<gene>
    <name evidence="2" type="ORF">IWX46DRAFT_229503</name>
</gene>
<proteinExistence type="predicted"/>
<feature type="compositionally biased region" description="Polar residues" evidence="1">
    <location>
        <begin position="601"/>
        <end position="615"/>
    </location>
</feature>
<name>A0ABR1MP04_9PEZI</name>
<keyword evidence="3" id="KW-1185">Reference proteome</keyword>
<reference evidence="2 3" key="1">
    <citation type="submission" date="2024-04" db="EMBL/GenBank/DDBJ databases">
        <title>Phyllosticta paracitricarpa is synonymous to the EU quarantine fungus P. citricarpa based on phylogenomic analyses.</title>
        <authorList>
            <consortium name="Lawrence Berkeley National Laboratory"/>
            <person name="Van Ingen-Buijs V.A."/>
            <person name="Van Westerhoven A.C."/>
            <person name="Haridas S."/>
            <person name="Skiadas P."/>
            <person name="Martin F."/>
            <person name="Groenewald J.Z."/>
            <person name="Crous P.W."/>
            <person name="Seidl M.F."/>
        </authorList>
    </citation>
    <scope>NUCLEOTIDE SEQUENCE [LARGE SCALE GENOMIC DNA]</scope>
    <source>
        <strain evidence="2 3">CBS 122670</strain>
    </source>
</reference>
<feature type="compositionally biased region" description="Gly residues" evidence="1">
    <location>
        <begin position="351"/>
        <end position="365"/>
    </location>
</feature>
<feature type="region of interest" description="Disordered" evidence="1">
    <location>
        <begin position="234"/>
        <end position="256"/>
    </location>
</feature>
<feature type="compositionally biased region" description="Low complexity" evidence="1">
    <location>
        <begin position="728"/>
        <end position="759"/>
    </location>
</feature>
<feature type="compositionally biased region" description="Polar residues" evidence="1">
    <location>
        <begin position="418"/>
        <end position="429"/>
    </location>
</feature>